<sequence>MDLNINRWRVELSDHESESYLDEDFDNSLFSSFAVRQTANADHSRIPTQFSSSPSNITFRAYFPSWRPSTKLNNLKINFDKNVLTQFPCVSCSYCSHLQYPKKAKWELYNETYQYPLEKVYQNNSQIKLVFYPDESKPKRIATCSSCYNSNNRLKIPIPDPIPDEIQNVEFLTVMLIQIIDI</sequence>
<dbReference type="EMBL" id="CAGKOT010000006">
    <property type="protein sequence ID" value="CAB5346532.1"/>
    <property type="molecule type" value="Genomic_DNA"/>
</dbReference>
<reference evidence="1" key="1">
    <citation type="submission" date="2020-05" db="EMBL/GenBank/DDBJ databases">
        <authorList>
            <person name="Rincon C."/>
            <person name="Sanders R I."/>
            <person name="Robbins C."/>
            <person name="Chaturvedi A."/>
        </authorList>
    </citation>
    <scope>NUCLEOTIDE SEQUENCE</scope>
    <source>
        <strain evidence="1">CHB12</strain>
    </source>
</reference>
<accession>A0A915YWD4</accession>
<dbReference type="OrthoDB" id="2447506at2759"/>
<evidence type="ECO:0000313" key="2">
    <source>
        <dbReference type="Proteomes" id="UP000684084"/>
    </source>
</evidence>
<dbReference type="Proteomes" id="UP000684084">
    <property type="component" value="Unassembled WGS sequence"/>
</dbReference>
<dbReference type="VEuPathDB" id="FungiDB:RhiirFUN_002004"/>
<dbReference type="AlphaFoldDB" id="A0A915YWD4"/>
<name>A0A915YWD4_9GLOM</name>
<comment type="caution">
    <text evidence="1">The sequence shown here is derived from an EMBL/GenBank/DDBJ whole genome shotgun (WGS) entry which is preliminary data.</text>
</comment>
<gene>
    <name evidence="1" type="ORF">CHRIB12_LOCUS4229</name>
</gene>
<organism evidence="1 2">
    <name type="scientific">Rhizophagus irregularis</name>
    <dbReference type="NCBI Taxonomy" id="588596"/>
    <lineage>
        <taxon>Eukaryota</taxon>
        <taxon>Fungi</taxon>
        <taxon>Fungi incertae sedis</taxon>
        <taxon>Mucoromycota</taxon>
        <taxon>Glomeromycotina</taxon>
        <taxon>Glomeromycetes</taxon>
        <taxon>Glomerales</taxon>
        <taxon>Glomeraceae</taxon>
        <taxon>Rhizophagus</taxon>
    </lineage>
</organism>
<protein>
    <submittedName>
        <fullName evidence="1">Uncharacterized protein</fullName>
    </submittedName>
</protein>
<proteinExistence type="predicted"/>
<evidence type="ECO:0000313" key="1">
    <source>
        <dbReference type="EMBL" id="CAB5346532.1"/>
    </source>
</evidence>